<dbReference type="SUPFAM" id="SSF52058">
    <property type="entry name" value="L domain-like"/>
    <property type="match status" value="1"/>
</dbReference>
<organism evidence="3 4">
    <name type="scientific">Eucalyptus grandis</name>
    <name type="common">Flooded gum</name>
    <dbReference type="NCBI Taxonomy" id="71139"/>
    <lineage>
        <taxon>Eukaryota</taxon>
        <taxon>Viridiplantae</taxon>
        <taxon>Streptophyta</taxon>
        <taxon>Embryophyta</taxon>
        <taxon>Tracheophyta</taxon>
        <taxon>Spermatophyta</taxon>
        <taxon>Magnoliopsida</taxon>
        <taxon>eudicotyledons</taxon>
        <taxon>Gunneridae</taxon>
        <taxon>Pentapetalae</taxon>
        <taxon>rosids</taxon>
        <taxon>malvids</taxon>
        <taxon>Myrtales</taxon>
        <taxon>Myrtaceae</taxon>
        <taxon>Myrtoideae</taxon>
        <taxon>Eucalypteae</taxon>
        <taxon>Eucalyptus</taxon>
    </lineage>
</organism>
<evidence type="ECO:0000256" key="1">
    <source>
        <dbReference type="ARBA" id="ARBA00022737"/>
    </source>
</evidence>
<dbReference type="Proteomes" id="UP000030711">
    <property type="component" value="Unassembled WGS sequence"/>
</dbReference>
<protein>
    <recommendedName>
        <fullName evidence="2">Disease resistance R13L4/SHOC-2-like LRR domain-containing protein</fullName>
    </recommendedName>
</protein>
<sequence>MEEFYCADLRELPQEMLKLKELKELIIDEVCIEKIPSQIGYLIKLEILCAQRCKSLVRLPDSFSNLVNLSTLDLRYCPKFEKFPDRIGSLMKLQRLLLGNRHLPYGEYQDLETHRYLDKDYYCFHHIPHSIGELKLLTELRLTFTKISELPESIGNLESLKILDIARCTELISLPGTISKLDKLEELDASACKSLGGKILRLGNLSCREDLLHSNTSPSSRQHLDLTNCDLPNKLSILEVTCQNCTLPRLSHLIDLKELKIQFCELLESIPMLPSRILKLGVSWCCKLKELPSLLSLELLSKLSIEGCSELIEIKDLEGLKSLGNLFLSKCDKLSNLKGFEHLESLRKSDAPFINDDASQVQCPGGFKSLDFVSIDSCHSLERLDISQLTHLKHLSVYNCKSLVEIKCHGRLKNLIILFIGRCDSIETIPPPSLFDNLNLVTLEWCPKLRDVQAWRKSKQLLIELQGHSELSRPVASWRSY</sequence>
<name>A0AAD9T7Z8_EUCGR</name>
<gene>
    <name evidence="3" type="ORF">EUGRSUZ_L03184</name>
</gene>
<dbReference type="Gene3D" id="3.80.10.10">
    <property type="entry name" value="Ribonuclease Inhibitor"/>
    <property type="match status" value="3"/>
</dbReference>
<dbReference type="Pfam" id="PF23598">
    <property type="entry name" value="LRR_14"/>
    <property type="match status" value="1"/>
</dbReference>
<evidence type="ECO:0000259" key="2">
    <source>
        <dbReference type="Pfam" id="PF23598"/>
    </source>
</evidence>
<evidence type="ECO:0000313" key="3">
    <source>
        <dbReference type="EMBL" id="KAK2631250.1"/>
    </source>
</evidence>
<feature type="domain" description="Disease resistance R13L4/SHOC-2-like LRR" evidence="2">
    <location>
        <begin position="115"/>
        <end position="329"/>
    </location>
</feature>
<dbReference type="InterPro" id="IPR032675">
    <property type="entry name" value="LRR_dom_sf"/>
</dbReference>
<dbReference type="PANTHER" id="PTHR47186:SF3">
    <property type="entry name" value="OS09G0267800 PROTEIN"/>
    <property type="match status" value="1"/>
</dbReference>
<dbReference type="InterPro" id="IPR055414">
    <property type="entry name" value="LRR_R13L4/SHOC2-like"/>
</dbReference>
<proteinExistence type="predicted"/>
<dbReference type="EMBL" id="MU850386">
    <property type="protein sequence ID" value="KAK2631250.1"/>
    <property type="molecule type" value="Genomic_DNA"/>
</dbReference>
<dbReference type="AlphaFoldDB" id="A0AAD9T7Z8"/>
<dbReference type="PANTHER" id="PTHR47186">
    <property type="entry name" value="LEUCINE-RICH REPEAT-CONTAINING PROTEIN 57"/>
    <property type="match status" value="1"/>
</dbReference>
<accession>A0AAD9T7Z8</accession>
<comment type="caution">
    <text evidence="3">The sequence shown here is derived from an EMBL/GenBank/DDBJ whole genome shotgun (WGS) entry which is preliminary data.</text>
</comment>
<reference evidence="3 4" key="1">
    <citation type="journal article" date="2014" name="Nature">
        <title>The genome of Eucalyptus grandis.</title>
        <authorList>
            <person name="Myburg A.A."/>
            <person name="Grattapaglia D."/>
            <person name="Tuskan G.A."/>
            <person name="Hellsten U."/>
            <person name="Hayes R.D."/>
            <person name="Grimwood J."/>
            <person name="Jenkins J."/>
            <person name="Lindquist E."/>
            <person name="Tice H."/>
            <person name="Bauer D."/>
            <person name="Goodstein D.M."/>
            <person name="Dubchak I."/>
            <person name="Poliakov A."/>
            <person name="Mizrachi E."/>
            <person name="Kullan A.R."/>
            <person name="Hussey S.G."/>
            <person name="Pinard D."/>
            <person name="van der Merwe K."/>
            <person name="Singh P."/>
            <person name="van Jaarsveld I."/>
            <person name="Silva-Junior O.B."/>
            <person name="Togawa R.C."/>
            <person name="Pappas M.R."/>
            <person name="Faria D.A."/>
            <person name="Sansaloni C.P."/>
            <person name="Petroli C.D."/>
            <person name="Yang X."/>
            <person name="Ranjan P."/>
            <person name="Tschaplinski T.J."/>
            <person name="Ye C.Y."/>
            <person name="Li T."/>
            <person name="Sterck L."/>
            <person name="Vanneste K."/>
            <person name="Murat F."/>
            <person name="Soler M."/>
            <person name="Clemente H.S."/>
            <person name="Saidi N."/>
            <person name="Cassan-Wang H."/>
            <person name="Dunand C."/>
            <person name="Hefer C.A."/>
            <person name="Bornberg-Bauer E."/>
            <person name="Kersting A.R."/>
            <person name="Vining K."/>
            <person name="Amarasinghe V."/>
            <person name="Ranik M."/>
            <person name="Naithani S."/>
            <person name="Elser J."/>
            <person name="Boyd A.E."/>
            <person name="Liston A."/>
            <person name="Spatafora J.W."/>
            <person name="Dharmwardhana P."/>
            <person name="Raja R."/>
            <person name="Sullivan C."/>
            <person name="Romanel E."/>
            <person name="Alves-Ferreira M."/>
            <person name="Kulheim C."/>
            <person name="Foley W."/>
            <person name="Carocha V."/>
            <person name="Paiva J."/>
            <person name="Kudrna D."/>
            <person name="Brommonschenkel S.H."/>
            <person name="Pasquali G."/>
            <person name="Byrne M."/>
            <person name="Rigault P."/>
            <person name="Tibbits J."/>
            <person name="Spokevicius A."/>
            <person name="Jones R.C."/>
            <person name="Steane D.A."/>
            <person name="Vaillancourt R.E."/>
            <person name="Potts B.M."/>
            <person name="Joubert F."/>
            <person name="Barry K."/>
            <person name="Pappas G.J."/>
            <person name="Strauss S.H."/>
            <person name="Jaiswal P."/>
            <person name="Grima-Pettenati J."/>
            <person name="Salse J."/>
            <person name="Van de Peer Y."/>
            <person name="Rokhsar D.S."/>
            <person name="Schmutz J."/>
        </authorList>
    </citation>
    <scope>NUCLEOTIDE SEQUENCE [LARGE SCALE GENOMIC DNA]</scope>
    <source>
        <strain evidence="4">cv. BRASUZ1</strain>
        <tissue evidence="3">Leaf extractions</tissue>
    </source>
</reference>
<evidence type="ECO:0000313" key="4">
    <source>
        <dbReference type="Proteomes" id="UP000030711"/>
    </source>
</evidence>
<keyword evidence="1" id="KW-0677">Repeat</keyword>
<keyword evidence="4" id="KW-1185">Reference proteome</keyword>